<evidence type="ECO:0000313" key="2">
    <source>
        <dbReference type="Proteomes" id="UP001501565"/>
    </source>
</evidence>
<sequence>MVTNLKYIKETVAAVIISVTATCQADGSSTLDGLQGVYKYTFPNALMDNTKYTAENRFLLMPISPIAAYFETHLEWANGHSCDLSGIIDVQPQQVLTYSTPSIMDKTCTFDITLGKDRFTFSDNNGACRLISCGNRGLLDGIEFEYSLREQITQDSIKQTPDYIRAISEYENGGD</sequence>
<evidence type="ECO:0000313" key="1">
    <source>
        <dbReference type="EMBL" id="GAA3934360.1"/>
    </source>
</evidence>
<protein>
    <submittedName>
        <fullName evidence="1">Uncharacterized protein</fullName>
    </submittedName>
</protein>
<proteinExistence type="predicted"/>
<dbReference type="Proteomes" id="UP001501565">
    <property type="component" value="Unassembled WGS sequence"/>
</dbReference>
<comment type="caution">
    <text evidence="1">The sequence shown here is derived from an EMBL/GenBank/DDBJ whole genome shotgun (WGS) entry which is preliminary data.</text>
</comment>
<organism evidence="1 2">
    <name type="scientific">Litoribacillus peritrichatus</name>
    <dbReference type="NCBI Taxonomy" id="718191"/>
    <lineage>
        <taxon>Bacteria</taxon>
        <taxon>Pseudomonadati</taxon>
        <taxon>Pseudomonadota</taxon>
        <taxon>Gammaproteobacteria</taxon>
        <taxon>Oceanospirillales</taxon>
        <taxon>Oceanospirillaceae</taxon>
        <taxon>Litoribacillus</taxon>
    </lineage>
</organism>
<dbReference type="EMBL" id="BAABBN010000012">
    <property type="protein sequence ID" value="GAA3934360.1"/>
    <property type="molecule type" value="Genomic_DNA"/>
</dbReference>
<accession>A0ABP7N113</accession>
<reference evidence="2" key="1">
    <citation type="journal article" date="2019" name="Int. J. Syst. Evol. Microbiol.">
        <title>The Global Catalogue of Microorganisms (GCM) 10K type strain sequencing project: providing services to taxonomists for standard genome sequencing and annotation.</title>
        <authorList>
            <consortium name="The Broad Institute Genomics Platform"/>
            <consortium name="The Broad Institute Genome Sequencing Center for Infectious Disease"/>
            <person name="Wu L."/>
            <person name="Ma J."/>
        </authorList>
    </citation>
    <scope>NUCLEOTIDE SEQUENCE [LARGE SCALE GENOMIC DNA]</scope>
    <source>
        <strain evidence="2">JCM 17551</strain>
    </source>
</reference>
<keyword evidence="2" id="KW-1185">Reference proteome</keyword>
<dbReference type="RefSeq" id="WP_344799760.1">
    <property type="nucleotide sequence ID" value="NZ_BAABBN010000012.1"/>
</dbReference>
<gene>
    <name evidence="1" type="ORF">GCM10022277_33680</name>
</gene>
<name>A0ABP7N113_9GAMM</name>